<dbReference type="InterPro" id="IPR036113">
    <property type="entry name" value="Asp/Glu-ADT_sf_sub_c"/>
</dbReference>
<dbReference type="EMBL" id="LR214971">
    <property type="protein sequence ID" value="VEU61166.1"/>
    <property type="molecule type" value="Genomic_DNA"/>
</dbReference>
<dbReference type="Proteomes" id="UP000289629">
    <property type="component" value="Chromosome"/>
</dbReference>
<organism evidence="1 2">
    <name type="scientific">Mesomycoplasma dispar</name>
    <dbReference type="NCBI Taxonomy" id="86660"/>
    <lineage>
        <taxon>Bacteria</taxon>
        <taxon>Bacillati</taxon>
        <taxon>Mycoplasmatota</taxon>
        <taxon>Mycoplasmoidales</taxon>
        <taxon>Metamycoplasmataceae</taxon>
        <taxon>Mesomycoplasma</taxon>
    </lineage>
</organism>
<dbReference type="SUPFAM" id="SSF141000">
    <property type="entry name" value="Glu-tRNAGln amidotransferase C subunit"/>
    <property type="match status" value="1"/>
</dbReference>
<protein>
    <submittedName>
        <fullName evidence="1">Asp-tRNAAsn/Glu-tRNAGln amidotransferase C subunit</fullName>
        <ecNumber evidence="1">6.3.5.-</ecNumber>
    </submittedName>
</protein>
<evidence type="ECO:0000313" key="2">
    <source>
        <dbReference type="Proteomes" id="UP000289629"/>
    </source>
</evidence>
<evidence type="ECO:0000313" key="1">
    <source>
        <dbReference type="EMBL" id="VEU61166.1"/>
    </source>
</evidence>
<proteinExistence type="predicted"/>
<name>A0AAJ5TBU7_9BACT</name>
<dbReference type="EC" id="6.3.5.-" evidence="1"/>
<gene>
    <name evidence="1" type="primary">gatC</name>
    <name evidence="1" type="ORF">NCTC10125_00016</name>
</gene>
<dbReference type="AlphaFoldDB" id="A0AAJ5TBU7"/>
<reference evidence="1 2" key="1">
    <citation type="submission" date="2019-01" db="EMBL/GenBank/DDBJ databases">
        <authorList>
            <consortium name="Pathogen Informatics"/>
        </authorList>
    </citation>
    <scope>NUCLEOTIDE SEQUENCE [LARGE SCALE GENOMIC DNA]</scope>
    <source>
        <strain evidence="1 2">NCTC10125</strain>
    </source>
</reference>
<keyword evidence="1" id="KW-0436">Ligase</keyword>
<dbReference type="RefSeq" id="WP_044635108.1">
    <property type="nucleotide sequence ID" value="NZ_CP007229.1"/>
</dbReference>
<accession>A0AAJ5TBU7</accession>
<dbReference type="GO" id="GO:0006450">
    <property type="term" value="P:regulation of translational fidelity"/>
    <property type="evidence" value="ECO:0007669"/>
    <property type="project" value="InterPro"/>
</dbReference>
<dbReference type="GO" id="GO:0016874">
    <property type="term" value="F:ligase activity"/>
    <property type="evidence" value="ECO:0007669"/>
    <property type="project" value="UniProtKB-KW"/>
</dbReference>
<sequence length="97" mass="11305">MDREKIIKLAKSLYFVPNEKVIQTILQEKDKMLAQINYLHQFDTENIEALEKINSLPKGIEILFDDSPDFTDFSAHLFKNSVHNSNNQIIIKKVIDD</sequence>
<dbReference type="KEGG" id="mds:MDIS_00080"/>